<keyword evidence="2" id="KW-1185">Reference proteome</keyword>
<accession>A0A6H5GSJ1</accession>
<gene>
    <name evidence="1" type="ORF">NTEN_LOCUS11372</name>
</gene>
<evidence type="ECO:0000313" key="2">
    <source>
        <dbReference type="Proteomes" id="UP000479000"/>
    </source>
</evidence>
<name>A0A6H5GSJ1_9HEMI</name>
<proteinExistence type="predicted"/>
<dbReference type="Proteomes" id="UP000479000">
    <property type="component" value="Unassembled WGS sequence"/>
</dbReference>
<evidence type="ECO:0000313" key="1">
    <source>
        <dbReference type="EMBL" id="CAB0005895.1"/>
    </source>
</evidence>
<dbReference type="EMBL" id="CADCXU010016806">
    <property type="protein sequence ID" value="CAB0005895.1"/>
    <property type="molecule type" value="Genomic_DNA"/>
</dbReference>
<sequence length="52" mass="5931">MYSNLLLFLFQNTHDGPFSASDDSLQNLPGRLCFTAIRGNRHSSLQTQHSHR</sequence>
<dbReference type="AlphaFoldDB" id="A0A6H5GSJ1"/>
<organism evidence="1 2">
    <name type="scientific">Nesidiocoris tenuis</name>
    <dbReference type="NCBI Taxonomy" id="355587"/>
    <lineage>
        <taxon>Eukaryota</taxon>
        <taxon>Metazoa</taxon>
        <taxon>Ecdysozoa</taxon>
        <taxon>Arthropoda</taxon>
        <taxon>Hexapoda</taxon>
        <taxon>Insecta</taxon>
        <taxon>Pterygota</taxon>
        <taxon>Neoptera</taxon>
        <taxon>Paraneoptera</taxon>
        <taxon>Hemiptera</taxon>
        <taxon>Heteroptera</taxon>
        <taxon>Panheteroptera</taxon>
        <taxon>Cimicomorpha</taxon>
        <taxon>Miridae</taxon>
        <taxon>Dicyphina</taxon>
        <taxon>Nesidiocoris</taxon>
    </lineage>
</organism>
<feature type="non-terminal residue" evidence="1">
    <location>
        <position position="52"/>
    </location>
</feature>
<reference evidence="1 2" key="1">
    <citation type="submission" date="2020-02" db="EMBL/GenBank/DDBJ databases">
        <authorList>
            <person name="Ferguson B K."/>
        </authorList>
    </citation>
    <scope>NUCLEOTIDE SEQUENCE [LARGE SCALE GENOMIC DNA]</scope>
</reference>
<protein>
    <submittedName>
        <fullName evidence="1">Uncharacterized protein</fullName>
    </submittedName>
</protein>